<evidence type="ECO:0000313" key="1">
    <source>
        <dbReference type="EMBL" id="OBB94626.1"/>
    </source>
</evidence>
<gene>
    <name evidence="1" type="ORF">A5779_19525</name>
</gene>
<organism evidence="1 2">
    <name type="scientific">Mycolicibacterium peregrinum</name>
    <name type="common">Mycobacterium peregrinum</name>
    <dbReference type="NCBI Taxonomy" id="43304"/>
    <lineage>
        <taxon>Bacteria</taxon>
        <taxon>Bacillati</taxon>
        <taxon>Actinomycetota</taxon>
        <taxon>Actinomycetes</taxon>
        <taxon>Mycobacteriales</taxon>
        <taxon>Mycobacteriaceae</taxon>
        <taxon>Mycolicibacterium</taxon>
    </lineage>
</organism>
<dbReference type="EMBL" id="LZSY01000051">
    <property type="protein sequence ID" value="OBB94626.1"/>
    <property type="molecule type" value="Genomic_DNA"/>
</dbReference>
<dbReference type="AlphaFoldDB" id="A0A1A0WC28"/>
<proteinExistence type="predicted"/>
<dbReference type="RefSeq" id="WP_064880230.1">
    <property type="nucleotide sequence ID" value="NZ_LZSY01000051.1"/>
</dbReference>
<comment type="caution">
    <text evidence="1">The sequence shown here is derived from an EMBL/GenBank/DDBJ whole genome shotgun (WGS) entry which is preliminary data.</text>
</comment>
<sequence>MASSMHMSASDTVGGLAAAAAARGDTAPAGLPALPVGTYVAPYTAELASLLASASANLTAKVAFGSVTSVASVTSVETSEELSAGVLTT</sequence>
<protein>
    <submittedName>
        <fullName evidence="1">Uncharacterized protein</fullName>
    </submittedName>
</protein>
<dbReference type="Proteomes" id="UP000094008">
    <property type="component" value="Unassembled WGS sequence"/>
</dbReference>
<reference evidence="2" key="1">
    <citation type="submission" date="2016-06" db="EMBL/GenBank/DDBJ databases">
        <authorList>
            <person name="Sutton G."/>
            <person name="Brinkac L."/>
            <person name="Sanka R."/>
            <person name="Adams M."/>
            <person name="Lau E."/>
            <person name="Mehaffy C."/>
            <person name="Tameris M."/>
            <person name="Hatherill M."/>
            <person name="Hanekom W."/>
            <person name="Mahomed H."/>
            <person name="Mcshane H."/>
        </authorList>
    </citation>
    <scope>NUCLEOTIDE SEQUENCE [LARGE SCALE GENOMIC DNA]</scope>
    <source>
        <strain evidence="2">852002-10433_SCH5171157</strain>
    </source>
</reference>
<evidence type="ECO:0000313" key="2">
    <source>
        <dbReference type="Proteomes" id="UP000094008"/>
    </source>
</evidence>
<name>A0A1A0WC28_MYCPR</name>
<accession>A0A1A0WC28</accession>